<dbReference type="GO" id="GO:0000978">
    <property type="term" value="F:RNA polymerase II cis-regulatory region sequence-specific DNA binding"/>
    <property type="evidence" value="ECO:0007669"/>
    <property type="project" value="TreeGrafter"/>
</dbReference>
<evidence type="ECO:0000256" key="1">
    <source>
        <dbReference type="ARBA" id="ARBA00004123"/>
    </source>
</evidence>
<keyword evidence="2" id="KW-0479">Metal-binding</keyword>
<dbReference type="GO" id="GO:0000785">
    <property type="term" value="C:chromatin"/>
    <property type="evidence" value="ECO:0007669"/>
    <property type="project" value="TreeGrafter"/>
</dbReference>
<accession>A0A3N2PXV6</accession>
<protein>
    <recommendedName>
        <fullName evidence="10">C2H2 type master regulator of conidiophore development brlA</fullName>
    </recommendedName>
</protein>
<dbReference type="AlphaFoldDB" id="A0A3N2PXV6"/>
<dbReference type="FunFam" id="3.30.160.60:FF:000130">
    <property type="entry name" value="Spalt-like transcription factor 4"/>
    <property type="match status" value="1"/>
</dbReference>
<dbReference type="GO" id="GO:0005667">
    <property type="term" value="C:transcription regulator complex"/>
    <property type="evidence" value="ECO:0007669"/>
    <property type="project" value="TreeGrafter"/>
</dbReference>
<dbReference type="SUPFAM" id="SSF57667">
    <property type="entry name" value="beta-beta-alpha zinc fingers"/>
    <property type="match status" value="2"/>
</dbReference>
<keyword evidence="15" id="KW-1185">Reference proteome</keyword>
<feature type="region of interest" description="Disordered" evidence="12">
    <location>
        <begin position="90"/>
        <end position="139"/>
    </location>
</feature>
<keyword evidence="5" id="KW-0862">Zinc</keyword>
<evidence type="ECO:0000256" key="9">
    <source>
        <dbReference type="ARBA" id="ARBA00023242"/>
    </source>
</evidence>
<keyword evidence="7" id="KW-0238">DNA-binding</keyword>
<comment type="subcellular location">
    <subcellularLocation>
        <location evidence="1">Nucleus</location>
    </subcellularLocation>
</comment>
<evidence type="ECO:0000256" key="11">
    <source>
        <dbReference type="PROSITE-ProRule" id="PRU00042"/>
    </source>
</evidence>
<dbReference type="FunFam" id="3.30.160.60:FF:000104">
    <property type="entry name" value="Transcriptional repressor protein YY1"/>
    <property type="match status" value="1"/>
</dbReference>
<feature type="domain" description="C2H2-type" evidence="13">
    <location>
        <begin position="304"/>
        <end position="329"/>
    </location>
</feature>
<dbReference type="GO" id="GO:0000981">
    <property type="term" value="F:DNA-binding transcription factor activity, RNA polymerase II-specific"/>
    <property type="evidence" value="ECO:0007669"/>
    <property type="project" value="TreeGrafter"/>
</dbReference>
<evidence type="ECO:0000256" key="7">
    <source>
        <dbReference type="ARBA" id="ARBA00023125"/>
    </source>
</evidence>
<evidence type="ECO:0000256" key="8">
    <source>
        <dbReference type="ARBA" id="ARBA00023163"/>
    </source>
</evidence>
<dbReference type="InterPro" id="IPR036236">
    <property type="entry name" value="Znf_C2H2_sf"/>
</dbReference>
<evidence type="ECO:0000256" key="2">
    <source>
        <dbReference type="ARBA" id="ARBA00022723"/>
    </source>
</evidence>
<keyword evidence="9" id="KW-0539">Nucleus</keyword>
<dbReference type="RefSeq" id="XP_028466981.1">
    <property type="nucleotide sequence ID" value="XM_028606884.1"/>
</dbReference>
<dbReference type="InterPro" id="IPR013087">
    <property type="entry name" value="Znf_C2H2_type"/>
</dbReference>
<feature type="domain" description="C2H2-type" evidence="13">
    <location>
        <begin position="246"/>
        <end position="275"/>
    </location>
</feature>
<dbReference type="GO" id="GO:0005634">
    <property type="term" value="C:nucleus"/>
    <property type="evidence" value="ECO:0007669"/>
    <property type="project" value="UniProtKB-SubCell"/>
</dbReference>
<evidence type="ECO:0000256" key="4">
    <source>
        <dbReference type="ARBA" id="ARBA00022771"/>
    </source>
</evidence>
<dbReference type="FunFam" id="3.30.160.60:FF:002239">
    <property type="entry name" value="Zinc finger protein 226"/>
    <property type="match status" value="1"/>
</dbReference>
<dbReference type="PROSITE" id="PS50157">
    <property type="entry name" value="ZINC_FINGER_C2H2_2"/>
    <property type="match status" value="4"/>
</dbReference>
<dbReference type="GeneID" id="39575362"/>
<evidence type="ECO:0000256" key="6">
    <source>
        <dbReference type="ARBA" id="ARBA00023015"/>
    </source>
</evidence>
<feature type="domain" description="C2H2-type" evidence="13">
    <location>
        <begin position="216"/>
        <end position="245"/>
    </location>
</feature>
<keyword evidence="8" id="KW-0804">Transcription</keyword>
<evidence type="ECO:0000313" key="14">
    <source>
        <dbReference type="EMBL" id="ROT39175.1"/>
    </source>
</evidence>
<dbReference type="PANTHER" id="PTHR14003:SF19">
    <property type="entry name" value="YY2 TRANSCRIPTION FACTOR"/>
    <property type="match status" value="1"/>
</dbReference>
<feature type="compositionally biased region" description="Low complexity" evidence="12">
    <location>
        <begin position="181"/>
        <end position="195"/>
    </location>
</feature>
<dbReference type="PROSITE" id="PS00028">
    <property type="entry name" value="ZINC_FINGER_C2H2_1"/>
    <property type="match status" value="4"/>
</dbReference>
<reference evidence="14 15" key="1">
    <citation type="journal article" date="2018" name="Mol. Ecol.">
        <title>The obligate alkalophilic soda-lake fungus Sodiomyces alkalinus has shifted to a protein diet.</title>
        <authorList>
            <person name="Grum-Grzhimaylo A.A."/>
            <person name="Falkoski D.L."/>
            <person name="van den Heuvel J."/>
            <person name="Valero-Jimenez C.A."/>
            <person name="Min B."/>
            <person name="Choi I.G."/>
            <person name="Lipzen A."/>
            <person name="Daum C.G."/>
            <person name="Aanen D.K."/>
            <person name="Tsang A."/>
            <person name="Henrissat B."/>
            <person name="Bilanenko E.N."/>
            <person name="de Vries R.P."/>
            <person name="van Kan J.A.L."/>
            <person name="Grigoriev I.V."/>
            <person name="Debets A.J.M."/>
        </authorList>
    </citation>
    <scope>NUCLEOTIDE SEQUENCE [LARGE SCALE GENOMIC DNA]</scope>
    <source>
        <strain evidence="14 15">F11</strain>
    </source>
</reference>
<evidence type="ECO:0000256" key="10">
    <source>
        <dbReference type="ARBA" id="ARBA00044085"/>
    </source>
</evidence>
<dbReference type="Proteomes" id="UP000272025">
    <property type="component" value="Unassembled WGS sequence"/>
</dbReference>
<sequence length="412" mass="46420">MTPPPPAGHHWAPWPQQQHPGYSMMVGLTYSHYDSRAVTSAPIIPSAMAPHYLATAAYEIPPMKPAHFTPPHQYSYPPYELPALSAAPPCRTIVDPSQDRHSLGLQAAPEQPPQEPRQYSPSSRKEPLPPPTVPHPMHTKDIVYNKPIKTEGVDFSTPVDVMMKALQKTNARDTIAVAIPSPSSESSSVKAEPISLPYSDPKINNTRTGPEKPKRFHCPFDGCNKSFTQSTHLETHKRAHTGEKPYLCSWPGCERRFSQPGNLKTHYRLHTGERPFQCERCDSRFAQRGNLRAHMSTHSNEKPFLCKLEDCTKTFTTRGNLKNHQNKYHKETISRLIDWIASVEDHSSLSEDERELLWYFSNIYKNSNKGIKGRGRGRRVSKVRMGKGRMAAAIEMHKSNALCSSLTRLGFA</sequence>
<proteinExistence type="predicted"/>
<evidence type="ECO:0000313" key="15">
    <source>
        <dbReference type="Proteomes" id="UP000272025"/>
    </source>
</evidence>
<dbReference type="Gene3D" id="3.30.160.60">
    <property type="entry name" value="Classic Zinc Finger"/>
    <property type="match status" value="4"/>
</dbReference>
<dbReference type="PANTHER" id="PTHR14003">
    <property type="entry name" value="TRANSCRIPTIONAL REPRESSOR PROTEIN YY"/>
    <property type="match status" value="1"/>
</dbReference>
<evidence type="ECO:0000256" key="5">
    <source>
        <dbReference type="ARBA" id="ARBA00022833"/>
    </source>
</evidence>
<name>A0A3N2PXV6_SODAK</name>
<dbReference type="EMBL" id="ML119054">
    <property type="protein sequence ID" value="ROT39175.1"/>
    <property type="molecule type" value="Genomic_DNA"/>
</dbReference>
<gene>
    <name evidence="14" type="ORF">SODALDRAFT_153648</name>
</gene>
<keyword evidence="6" id="KW-0805">Transcription regulation</keyword>
<evidence type="ECO:0000256" key="3">
    <source>
        <dbReference type="ARBA" id="ARBA00022737"/>
    </source>
</evidence>
<evidence type="ECO:0000256" key="12">
    <source>
        <dbReference type="SAM" id="MobiDB-lite"/>
    </source>
</evidence>
<dbReference type="GO" id="GO:0045892">
    <property type="term" value="P:negative regulation of DNA-templated transcription"/>
    <property type="evidence" value="ECO:0007669"/>
    <property type="project" value="UniProtKB-ARBA"/>
</dbReference>
<dbReference type="STRING" id="1314773.A0A3N2PXV6"/>
<dbReference type="GO" id="GO:0008270">
    <property type="term" value="F:zinc ion binding"/>
    <property type="evidence" value="ECO:0007669"/>
    <property type="project" value="UniProtKB-KW"/>
</dbReference>
<feature type="region of interest" description="Disordered" evidence="12">
    <location>
        <begin position="181"/>
        <end position="213"/>
    </location>
</feature>
<dbReference type="OrthoDB" id="427030at2759"/>
<dbReference type="Pfam" id="PF00096">
    <property type="entry name" value="zf-C2H2"/>
    <property type="match status" value="4"/>
</dbReference>
<organism evidence="14 15">
    <name type="scientific">Sodiomyces alkalinus (strain CBS 110278 / VKM F-3762 / F11)</name>
    <name type="common">Alkaliphilic filamentous fungus</name>
    <dbReference type="NCBI Taxonomy" id="1314773"/>
    <lineage>
        <taxon>Eukaryota</taxon>
        <taxon>Fungi</taxon>
        <taxon>Dikarya</taxon>
        <taxon>Ascomycota</taxon>
        <taxon>Pezizomycotina</taxon>
        <taxon>Sordariomycetes</taxon>
        <taxon>Hypocreomycetidae</taxon>
        <taxon>Glomerellales</taxon>
        <taxon>Plectosphaerellaceae</taxon>
        <taxon>Sodiomyces</taxon>
    </lineage>
</organism>
<evidence type="ECO:0000259" key="13">
    <source>
        <dbReference type="PROSITE" id="PS50157"/>
    </source>
</evidence>
<keyword evidence="3" id="KW-0677">Repeat</keyword>
<dbReference type="SMART" id="SM00355">
    <property type="entry name" value="ZnF_C2H2"/>
    <property type="match status" value="4"/>
</dbReference>
<keyword evidence="4 11" id="KW-0863">Zinc-finger</keyword>
<feature type="domain" description="C2H2-type" evidence="13">
    <location>
        <begin position="276"/>
        <end position="303"/>
    </location>
</feature>